<comment type="caution">
    <text evidence="18">The sequence shown here is derived from an EMBL/GenBank/DDBJ whole genome shotgun (WGS) entry which is preliminary data.</text>
</comment>
<evidence type="ECO:0000256" key="10">
    <source>
        <dbReference type="ARBA" id="ARBA00022912"/>
    </source>
</evidence>
<dbReference type="FunFam" id="3.90.190.10:FF:000038">
    <property type="entry name" value="Tyrosine-protein phosphatase CDC14"/>
    <property type="match status" value="1"/>
</dbReference>
<feature type="region of interest" description="Disordered" evidence="15">
    <location>
        <begin position="1"/>
        <end position="65"/>
    </location>
</feature>
<feature type="compositionally biased region" description="Low complexity" evidence="15">
    <location>
        <begin position="1109"/>
        <end position="1122"/>
    </location>
</feature>
<evidence type="ECO:0000259" key="17">
    <source>
        <dbReference type="PROSITE" id="PS50056"/>
    </source>
</evidence>
<evidence type="ECO:0000256" key="4">
    <source>
        <dbReference type="ARBA" id="ARBA00013064"/>
    </source>
</evidence>
<proteinExistence type="inferred from homology"/>
<feature type="compositionally biased region" description="Low complexity" evidence="15">
    <location>
        <begin position="839"/>
        <end position="853"/>
    </location>
</feature>
<feature type="region of interest" description="Disordered" evidence="15">
    <location>
        <begin position="721"/>
        <end position="856"/>
    </location>
</feature>
<reference evidence="18" key="1">
    <citation type="submission" date="2016-04" db="EMBL/GenBank/DDBJ databases">
        <authorList>
            <person name="Nguyen H.D."/>
            <person name="Samba Siva P."/>
            <person name="Cullis J."/>
            <person name="Levesque C.A."/>
            <person name="Hambleton S."/>
        </authorList>
    </citation>
    <scope>NUCLEOTIDE SEQUENCE</scope>
    <source>
        <strain evidence="18">DAOMC 236426</strain>
    </source>
</reference>
<evidence type="ECO:0000256" key="1">
    <source>
        <dbReference type="ARBA" id="ARBA00004123"/>
    </source>
</evidence>
<feature type="compositionally biased region" description="Polar residues" evidence="15">
    <location>
        <begin position="677"/>
        <end position="693"/>
    </location>
</feature>
<keyword evidence="11" id="KW-0539">Nucleus</keyword>
<comment type="subcellular location">
    <subcellularLocation>
        <location evidence="2">Cytoplasm</location>
    </subcellularLocation>
    <subcellularLocation>
        <location evidence="1">Nucleus</location>
    </subcellularLocation>
</comment>
<dbReference type="SMART" id="SM00404">
    <property type="entry name" value="PTPc_motif"/>
    <property type="match status" value="1"/>
</dbReference>
<name>A0A8X7MMG2_9BASI</name>
<dbReference type="CDD" id="cd17657">
    <property type="entry name" value="CDC14_N"/>
    <property type="match status" value="1"/>
</dbReference>
<feature type="coiled-coil region" evidence="14">
    <location>
        <begin position="537"/>
        <end position="571"/>
    </location>
</feature>
<evidence type="ECO:0000256" key="5">
    <source>
        <dbReference type="ARBA" id="ARBA00022490"/>
    </source>
</evidence>
<dbReference type="AlphaFoldDB" id="A0A8X7MMG2"/>
<dbReference type="InterPro" id="IPR020422">
    <property type="entry name" value="TYR_PHOSPHATASE_DUAL_dom"/>
</dbReference>
<keyword evidence="9" id="KW-0378">Hydrolase</keyword>
<dbReference type="GO" id="GO:0032954">
    <property type="term" value="P:regulation of cytokinetic process"/>
    <property type="evidence" value="ECO:0007669"/>
    <property type="project" value="UniProtKB-ARBA"/>
</dbReference>
<dbReference type="InterPro" id="IPR029260">
    <property type="entry name" value="DSPn"/>
</dbReference>
<keyword evidence="10" id="KW-0904">Protein phosphatase</keyword>
<dbReference type="InterPro" id="IPR050561">
    <property type="entry name" value="PTP"/>
</dbReference>
<feature type="region of interest" description="Disordered" evidence="15">
    <location>
        <begin position="991"/>
        <end position="1130"/>
    </location>
</feature>
<feature type="domain" description="Tyrosine-protein phosphatase" evidence="16">
    <location>
        <begin position="382"/>
        <end position="530"/>
    </location>
</feature>
<dbReference type="GO" id="GO:0033554">
    <property type="term" value="P:cellular response to stress"/>
    <property type="evidence" value="ECO:0007669"/>
    <property type="project" value="UniProtKB-ARBA"/>
</dbReference>
<dbReference type="Gene3D" id="3.90.190.10">
    <property type="entry name" value="Protein tyrosine phosphatase superfamily"/>
    <property type="match status" value="2"/>
</dbReference>
<feature type="region of interest" description="Disordered" evidence="15">
    <location>
        <begin position="666"/>
        <end position="707"/>
    </location>
</feature>
<feature type="region of interest" description="Disordered" evidence="15">
    <location>
        <begin position="591"/>
        <end position="629"/>
    </location>
</feature>
<evidence type="ECO:0000256" key="3">
    <source>
        <dbReference type="ARBA" id="ARBA00007315"/>
    </source>
</evidence>
<dbReference type="InterPro" id="IPR029021">
    <property type="entry name" value="Prot-tyrosine_phosphatase-like"/>
</dbReference>
<keyword evidence="19" id="KW-1185">Reference proteome</keyword>
<protein>
    <recommendedName>
        <fullName evidence="4">protein-tyrosine-phosphatase</fullName>
        <ecNumber evidence="4">3.1.3.48</ecNumber>
    </recommendedName>
</protein>
<sequence length="1130" mass="121170">MPPTRSSARQAPSNSQASTRTSTRRVPSSSSQPTTRSTSASYNNRHHTTASQQQQQQQQHPASQPLPKVSTQFYQAVIVPGPDDSDFLDSEIDLLESDQDGMDEEEDQMDDHAALHSSGTVASNSNGHPMPIRPLVRIAPRIYFAVFPHPAPDMDDLSVGNGSRSVILPPADAQDLEEQGRKRKNGLRDDGNGVPRHQPKLKHWEWLTVDNDLPYLSFFDDWGPLNIGMFWRFCTHVHQWLIDPDFAHKNLVVYTSADPHRKANAALLMALWALVIEKVEPADAFFPFSTWEFEPFRDAGYGRADFNLSIQDVLYGLHRGLACNLLDLSQFDIDEYEHYEQVQNGDWNWLTPNFIAFASPNDKEYVAQLRANAQAQQSGGAAALTVTNNKMKKPMSKLMGDTIKYFRKKNVQLVVRLNNPLYDKKVFEDAGIRHVDMYFDDGSNPSTEILREFIKLADEVVRAGGVIAVHCKAGLGRTGVLIGAYLIWNHGFTANEVIGFMRLMRPGCVVGPQQHFMYTQFVEWIRWGEQARLEESRAAVEAENVRIAAELERSRREVEKIKQELAEVQALVKGGVRGAKADEAARMRLKRKSSVERDVEGDDSRLLDDVDGDVDGEDLGPMTPRPRKVAHFLPAPADDEASASDAPAIMSMNNGDALRAAMATIVKPPPVVGQPRKSPSPTRKRSAQLQAPPTESRLGNNKAGGGAGFGRSLVAGLLNTVGGKEESGGAGGPSGSGRSGSGSGFSSDSGPVEGVETPTQSPAPGMDKKGKRSSAVPPVRTSSLLRKNGGPADGDTAPAAVGTERRERSRSTVVHDVGAENANVPPGTRRQNGKPGGPSSSSSSSTSAPSSSSVQPLMQSIHAGNVQLDHNDTIRAARSILTQDGGKLTLMLSPKESVLGSGAYVRTGGMTSPSLKSIGSHAGLTLSTAAAAAAAANIGSTTPRAPPSLPTPSSILARLNQNGQQMTVMRPLGLSSTLDTIAGSPVRGAAVLGSGSSSEPKLVDVDDVFSSPPPPHQAASSSASGRTTAAAGGKANSGSVQAVPVHRASPEVRDRFGLKDSRLPTRPRDPREREQRDPRERGPAVAVSGSGCAQEAVGTSRPRTKVEVSTSASAPAATTASSRTRRPRQR</sequence>
<keyword evidence="7" id="KW-0132">Cell division</keyword>
<keyword evidence="5" id="KW-0963">Cytoplasm</keyword>
<dbReference type="GO" id="GO:0004725">
    <property type="term" value="F:protein tyrosine phosphatase activity"/>
    <property type="evidence" value="ECO:0007669"/>
    <property type="project" value="UniProtKB-EC"/>
</dbReference>
<keyword evidence="13" id="KW-0131">Cell cycle</keyword>
<evidence type="ECO:0000256" key="7">
    <source>
        <dbReference type="ARBA" id="ARBA00022618"/>
    </source>
</evidence>
<reference evidence="18" key="2">
    <citation type="journal article" date="2019" name="IMA Fungus">
        <title>Genome sequencing and comparison of five Tilletia species to identify candidate genes for the detection of regulated species infecting wheat.</title>
        <authorList>
            <person name="Nguyen H.D.T."/>
            <person name="Sultana T."/>
            <person name="Kesanakurti P."/>
            <person name="Hambleton S."/>
        </authorList>
    </citation>
    <scope>NUCLEOTIDE SEQUENCE</scope>
    <source>
        <strain evidence="18">DAOMC 236426</strain>
    </source>
</reference>
<feature type="compositionally biased region" description="Low complexity" evidence="15">
    <location>
        <begin position="17"/>
        <end position="41"/>
    </location>
</feature>
<dbReference type="EMBL" id="LWDE02001206">
    <property type="protein sequence ID" value="KAE8242125.1"/>
    <property type="molecule type" value="Genomic_DNA"/>
</dbReference>
<feature type="domain" description="Tyrosine specific protein phosphatases" evidence="17">
    <location>
        <begin position="451"/>
        <end position="516"/>
    </location>
</feature>
<evidence type="ECO:0000259" key="16">
    <source>
        <dbReference type="PROSITE" id="PS50054"/>
    </source>
</evidence>
<dbReference type="PROSITE" id="PS50056">
    <property type="entry name" value="TYR_PHOSPHATASE_2"/>
    <property type="match status" value="1"/>
</dbReference>
<evidence type="ECO:0000256" key="14">
    <source>
        <dbReference type="SAM" id="Coils"/>
    </source>
</evidence>
<dbReference type="InterPro" id="IPR000387">
    <property type="entry name" value="Tyr_Pase_dom"/>
</dbReference>
<dbReference type="PROSITE" id="PS50054">
    <property type="entry name" value="TYR_PHOSPHATASE_DUAL"/>
    <property type="match status" value="1"/>
</dbReference>
<dbReference type="Pfam" id="PF22785">
    <property type="entry name" value="Tc-R-P"/>
    <property type="match status" value="1"/>
</dbReference>
<feature type="compositionally biased region" description="Acidic residues" evidence="15">
    <location>
        <begin position="609"/>
        <end position="618"/>
    </location>
</feature>
<evidence type="ECO:0000256" key="11">
    <source>
        <dbReference type="ARBA" id="ARBA00023242"/>
    </source>
</evidence>
<dbReference type="PROSITE" id="PS00383">
    <property type="entry name" value="TYR_PHOSPHATASE_1"/>
    <property type="match status" value="1"/>
</dbReference>
<dbReference type="GO" id="GO:0005816">
    <property type="term" value="C:spindle pole body"/>
    <property type="evidence" value="ECO:0007669"/>
    <property type="project" value="UniProtKB-ARBA"/>
</dbReference>
<keyword evidence="12" id="KW-0469">Meiosis</keyword>
<keyword evidence="8" id="KW-0498">Mitosis</keyword>
<organism evidence="18 19">
    <name type="scientific">Tilletia controversa</name>
    <name type="common">dwarf bunt fungus</name>
    <dbReference type="NCBI Taxonomy" id="13291"/>
    <lineage>
        <taxon>Eukaryota</taxon>
        <taxon>Fungi</taxon>
        <taxon>Dikarya</taxon>
        <taxon>Basidiomycota</taxon>
        <taxon>Ustilaginomycotina</taxon>
        <taxon>Exobasidiomycetes</taxon>
        <taxon>Tilletiales</taxon>
        <taxon>Tilletiaceae</taxon>
        <taxon>Tilletia</taxon>
    </lineage>
</organism>
<feature type="compositionally biased region" description="Low complexity" evidence="15">
    <location>
        <begin position="789"/>
        <end position="802"/>
    </location>
</feature>
<evidence type="ECO:0000313" key="18">
    <source>
        <dbReference type="EMBL" id="KAE8242125.1"/>
    </source>
</evidence>
<evidence type="ECO:0000256" key="12">
    <source>
        <dbReference type="ARBA" id="ARBA00023254"/>
    </source>
</evidence>
<dbReference type="InterPro" id="IPR016130">
    <property type="entry name" value="Tyr_Pase_AS"/>
</dbReference>
<dbReference type="EC" id="3.1.3.48" evidence="4"/>
<accession>A0A8X7MMG2</accession>
<dbReference type="GO" id="GO:0000278">
    <property type="term" value="P:mitotic cell cycle"/>
    <property type="evidence" value="ECO:0007669"/>
    <property type="project" value="UniProtKB-ARBA"/>
</dbReference>
<dbReference type="PANTHER" id="PTHR23339">
    <property type="entry name" value="TYROSINE SPECIFIC PROTEIN PHOSPHATASE AND DUAL SPECIFICITY PROTEIN PHOSPHATASE"/>
    <property type="match status" value="1"/>
</dbReference>
<evidence type="ECO:0000256" key="9">
    <source>
        <dbReference type="ARBA" id="ARBA00022801"/>
    </source>
</evidence>
<evidence type="ECO:0000256" key="6">
    <source>
        <dbReference type="ARBA" id="ARBA00022553"/>
    </source>
</evidence>
<dbReference type="GO" id="GO:0005730">
    <property type="term" value="C:nucleolus"/>
    <property type="evidence" value="ECO:0007669"/>
    <property type="project" value="UniProtKB-ARBA"/>
</dbReference>
<dbReference type="Proteomes" id="UP000077684">
    <property type="component" value="Unassembled WGS sequence"/>
</dbReference>
<feature type="compositionally biased region" description="Polar residues" evidence="15">
    <location>
        <begin position="1"/>
        <end position="16"/>
    </location>
</feature>
<dbReference type="GO" id="GO:0051321">
    <property type="term" value="P:meiotic cell cycle"/>
    <property type="evidence" value="ECO:0007669"/>
    <property type="project" value="UniProtKB-KW"/>
</dbReference>
<dbReference type="CDD" id="cd14499">
    <property type="entry name" value="CDC14_C"/>
    <property type="match status" value="1"/>
</dbReference>
<evidence type="ECO:0000256" key="13">
    <source>
        <dbReference type="ARBA" id="ARBA00023306"/>
    </source>
</evidence>
<dbReference type="GO" id="GO:0007096">
    <property type="term" value="P:regulation of exit from mitosis"/>
    <property type="evidence" value="ECO:0007669"/>
    <property type="project" value="UniProtKB-ARBA"/>
</dbReference>
<gene>
    <name evidence="18" type="ORF">A4X06_0g7212</name>
</gene>
<evidence type="ECO:0000313" key="19">
    <source>
        <dbReference type="Proteomes" id="UP000077684"/>
    </source>
</evidence>
<evidence type="ECO:0000256" key="2">
    <source>
        <dbReference type="ARBA" id="ARBA00004496"/>
    </source>
</evidence>
<feature type="compositionally biased region" description="Gly residues" evidence="15">
    <location>
        <begin position="728"/>
        <end position="743"/>
    </location>
</feature>
<keyword evidence="14" id="KW-0175">Coiled coil</keyword>
<feature type="compositionally biased region" description="Low complexity" evidence="15">
    <location>
        <begin position="49"/>
        <end position="65"/>
    </location>
</feature>
<dbReference type="GO" id="GO:0051301">
    <property type="term" value="P:cell division"/>
    <property type="evidence" value="ECO:0007669"/>
    <property type="project" value="UniProtKB-KW"/>
</dbReference>
<keyword evidence="6" id="KW-0597">Phosphoprotein</keyword>
<feature type="compositionally biased region" description="Low complexity" evidence="15">
    <location>
        <begin position="1017"/>
        <end position="1034"/>
    </location>
</feature>
<evidence type="ECO:0000256" key="15">
    <source>
        <dbReference type="SAM" id="MobiDB-lite"/>
    </source>
</evidence>
<dbReference type="GO" id="GO:0005737">
    <property type="term" value="C:cytoplasm"/>
    <property type="evidence" value="ECO:0007669"/>
    <property type="project" value="UniProtKB-SubCell"/>
</dbReference>
<evidence type="ECO:0000256" key="8">
    <source>
        <dbReference type="ARBA" id="ARBA00022776"/>
    </source>
</evidence>
<dbReference type="SMART" id="SM00195">
    <property type="entry name" value="DSPc"/>
    <property type="match status" value="1"/>
</dbReference>
<feature type="compositionally biased region" description="Basic and acidic residues" evidence="15">
    <location>
        <begin position="1048"/>
        <end position="1082"/>
    </location>
</feature>
<dbReference type="Pfam" id="PF14671">
    <property type="entry name" value="DSPn"/>
    <property type="match status" value="1"/>
</dbReference>
<comment type="similarity">
    <text evidence="3">Belongs to the protein-tyrosine phosphatase family. Non-receptor class CDC14 subfamily.</text>
</comment>
<dbReference type="InterPro" id="IPR044506">
    <property type="entry name" value="CDC14_C"/>
</dbReference>
<feature type="compositionally biased region" description="Basic and acidic residues" evidence="15">
    <location>
        <begin position="593"/>
        <end position="608"/>
    </location>
</feature>
<feature type="region of interest" description="Disordered" evidence="15">
    <location>
        <begin position="168"/>
        <end position="196"/>
    </location>
</feature>
<dbReference type="SUPFAM" id="SSF52799">
    <property type="entry name" value="(Phosphotyrosine protein) phosphatases II"/>
    <property type="match status" value="2"/>
</dbReference>
<dbReference type="InterPro" id="IPR003595">
    <property type="entry name" value="Tyr_Pase_cat"/>
</dbReference>